<dbReference type="GO" id="GO:0072686">
    <property type="term" value="C:mitotic spindle"/>
    <property type="evidence" value="ECO:0007669"/>
    <property type="project" value="InterPro"/>
</dbReference>
<evidence type="ECO:0000256" key="7">
    <source>
        <dbReference type="ARBA" id="ARBA00022490"/>
    </source>
</evidence>
<evidence type="ECO:0000256" key="14">
    <source>
        <dbReference type="ARBA" id="ARBA00023306"/>
    </source>
</evidence>
<evidence type="ECO:0000256" key="12">
    <source>
        <dbReference type="ARBA" id="ARBA00023212"/>
    </source>
</evidence>
<evidence type="ECO:0000256" key="6">
    <source>
        <dbReference type="ARBA" id="ARBA00022454"/>
    </source>
</evidence>
<dbReference type="GO" id="GO:0008608">
    <property type="term" value="P:attachment of spindle microtubules to kinetochore"/>
    <property type="evidence" value="ECO:0007669"/>
    <property type="project" value="InterPro"/>
</dbReference>
<evidence type="ECO:0000256" key="8">
    <source>
        <dbReference type="ARBA" id="ARBA00022618"/>
    </source>
</evidence>
<keyword evidence="11" id="KW-0995">Kinetochore</keyword>
<protein>
    <recommendedName>
        <fullName evidence="5">DASH complex subunit ASK1</fullName>
    </recommendedName>
</protein>
<keyword evidence="17" id="KW-1185">Reference proteome</keyword>
<dbReference type="EMBL" id="CAJVPI010000064">
    <property type="protein sequence ID" value="CAG8471176.1"/>
    <property type="molecule type" value="Genomic_DNA"/>
</dbReference>
<sequence length="181" mass="20340">MTLASVNDLTARLEKIEQNITLTLQEIDHNFSTSHHIVATRVLPQVERFAQLSKDIWDNTKFWLSFFESLDSYSPSNDISQLSTNSDLGFSQFLDTYSADLGFSPPVTMQFSLPPSKLLRTPAPEAARIIMSDVMQMISPVSTPCPMSDVMQTISPVSTPCPMSENRTSLTAYSHLRDYRI</sequence>
<keyword evidence="7" id="KW-0963">Cytoplasm</keyword>
<dbReference type="OrthoDB" id="5573898at2759"/>
<name>A0A9N8Z5X3_9GLOM</name>
<dbReference type="GO" id="GO:0051301">
    <property type="term" value="P:cell division"/>
    <property type="evidence" value="ECO:0007669"/>
    <property type="project" value="UniProtKB-KW"/>
</dbReference>
<keyword evidence="8" id="KW-0132">Cell division</keyword>
<dbReference type="AlphaFoldDB" id="A0A9N8Z5X3"/>
<dbReference type="PANTHER" id="PTHR28200">
    <property type="entry name" value="DASH COMPLEX SUBUNIT ASK1"/>
    <property type="match status" value="1"/>
</dbReference>
<evidence type="ECO:0000256" key="11">
    <source>
        <dbReference type="ARBA" id="ARBA00022838"/>
    </source>
</evidence>
<gene>
    <name evidence="16" type="ORF">PBRASI_LOCUS1079</name>
</gene>
<keyword evidence="13" id="KW-0539">Nucleus</keyword>
<evidence type="ECO:0000256" key="3">
    <source>
        <dbReference type="ARBA" id="ARBA00004629"/>
    </source>
</evidence>
<evidence type="ECO:0000256" key="4">
    <source>
        <dbReference type="ARBA" id="ARBA00010731"/>
    </source>
</evidence>
<dbReference type="GO" id="GO:0042729">
    <property type="term" value="C:DASH complex"/>
    <property type="evidence" value="ECO:0007669"/>
    <property type="project" value="InterPro"/>
</dbReference>
<dbReference type="GO" id="GO:0044732">
    <property type="term" value="C:mitotic spindle pole body"/>
    <property type="evidence" value="ECO:0007669"/>
    <property type="project" value="TreeGrafter"/>
</dbReference>
<dbReference type="InterPro" id="IPR013964">
    <property type="entry name" value="DASH_Ask1"/>
</dbReference>
<evidence type="ECO:0000256" key="15">
    <source>
        <dbReference type="ARBA" id="ARBA00023328"/>
    </source>
</evidence>
<comment type="caution">
    <text evidence="16">The sequence shown here is derived from an EMBL/GenBank/DDBJ whole genome shotgun (WGS) entry which is preliminary data.</text>
</comment>
<proteinExistence type="inferred from homology"/>
<keyword evidence="10" id="KW-0498">Mitosis</keyword>
<evidence type="ECO:0000256" key="13">
    <source>
        <dbReference type="ARBA" id="ARBA00023242"/>
    </source>
</evidence>
<dbReference type="PANTHER" id="PTHR28200:SF1">
    <property type="entry name" value="DASH COMPLEX SUBUNIT ASK1"/>
    <property type="match status" value="1"/>
</dbReference>
<keyword evidence="14" id="KW-0131">Cell cycle</keyword>
<evidence type="ECO:0000256" key="1">
    <source>
        <dbReference type="ARBA" id="ARBA00004123"/>
    </source>
</evidence>
<evidence type="ECO:0000256" key="2">
    <source>
        <dbReference type="ARBA" id="ARBA00004186"/>
    </source>
</evidence>
<evidence type="ECO:0000256" key="9">
    <source>
        <dbReference type="ARBA" id="ARBA00022701"/>
    </source>
</evidence>
<keyword evidence="12" id="KW-0206">Cytoskeleton</keyword>
<keyword evidence="6" id="KW-0158">Chromosome</keyword>
<keyword evidence="15" id="KW-0137">Centromere</keyword>
<accession>A0A9N8Z5X3</accession>
<reference evidence="16" key="1">
    <citation type="submission" date="2021-06" db="EMBL/GenBank/DDBJ databases">
        <authorList>
            <person name="Kallberg Y."/>
            <person name="Tangrot J."/>
            <person name="Rosling A."/>
        </authorList>
    </citation>
    <scope>NUCLEOTIDE SEQUENCE</scope>
    <source>
        <strain evidence="16">BR232B</strain>
    </source>
</reference>
<organism evidence="16 17">
    <name type="scientific">Paraglomus brasilianum</name>
    <dbReference type="NCBI Taxonomy" id="144538"/>
    <lineage>
        <taxon>Eukaryota</taxon>
        <taxon>Fungi</taxon>
        <taxon>Fungi incertae sedis</taxon>
        <taxon>Mucoromycota</taxon>
        <taxon>Glomeromycotina</taxon>
        <taxon>Glomeromycetes</taxon>
        <taxon>Paraglomerales</taxon>
        <taxon>Paraglomeraceae</taxon>
        <taxon>Paraglomus</taxon>
    </lineage>
</organism>
<comment type="similarity">
    <text evidence="4">Belongs to the DASH complex ASK1 family.</text>
</comment>
<keyword evidence="9" id="KW-0493">Microtubule</keyword>
<dbReference type="Proteomes" id="UP000789739">
    <property type="component" value="Unassembled WGS sequence"/>
</dbReference>
<evidence type="ECO:0000313" key="17">
    <source>
        <dbReference type="Proteomes" id="UP000789739"/>
    </source>
</evidence>
<dbReference type="Pfam" id="PF08655">
    <property type="entry name" value="DASH_Ask1"/>
    <property type="match status" value="1"/>
</dbReference>
<evidence type="ECO:0000313" key="16">
    <source>
        <dbReference type="EMBL" id="CAG8471176.1"/>
    </source>
</evidence>
<dbReference type="GO" id="GO:0005874">
    <property type="term" value="C:microtubule"/>
    <property type="evidence" value="ECO:0007669"/>
    <property type="project" value="UniProtKB-KW"/>
</dbReference>
<comment type="subcellular location">
    <subcellularLocation>
        <location evidence="3">Chromosome</location>
        <location evidence="3">Centromere</location>
        <location evidence="3">Kinetochore</location>
    </subcellularLocation>
    <subcellularLocation>
        <location evidence="2">Cytoplasm</location>
        <location evidence="2">Cytoskeleton</location>
        <location evidence="2">Spindle</location>
    </subcellularLocation>
    <subcellularLocation>
        <location evidence="1">Nucleus</location>
    </subcellularLocation>
</comment>
<evidence type="ECO:0000256" key="5">
    <source>
        <dbReference type="ARBA" id="ARBA00014520"/>
    </source>
</evidence>
<evidence type="ECO:0000256" key="10">
    <source>
        <dbReference type="ARBA" id="ARBA00022776"/>
    </source>
</evidence>